<feature type="non-terminal residue" evidence="1">
    <location>
        <position position="1"/>
    </location>
</feature>
<protein>
    <submittedName>
        <fullName evidence="1">Uncharacterized protein</fullName>
    </submittedName>
</protein>
<accession>A0ABN9WN53</accession>
<keyword evidence="2" id="KW-1185">Reference proteome</keyword>
<gene>
    <name evidence="1" type="ORF">PCOR1329_LOCUS68918</name>
</gene>
<name>A0ABN9WN53_9DINO</name>
<proteinExistence type="predicted"/>
<reference evidence="1" key="1">
    <citation type="submission" date="2023-10" db="EMBL/GenBank/DDBJ databases">
        <authorList>
            <person name="Chen Y."/>
            <person name="Shah S."/>
            <person name="Dougan E. K."/>
            <person name="Thang M."/>
            <person name="Chan C."/>
        </authorList>
    </citation>
    <scope>NUCLEOTIDE SEQUENCE [LARGE SCALE GENOMIC DNA]</scope>
</reference>
<organism evidence="1 2">
    <name type="scientific">Prorocentrum cordatum</name>
    <dbReference type="NCBI Taxonomy" id="2364126"/>
    <lineage>
        <taxon>Eukaryota</taxon>
        <taxon>Sar</taxon>
        <taxon>Alveolata</taxon>
        <taxon>Dinophyceae</taxon>
        <taxon>Prorocentrales</taxon>
        <taxon>Prorocentraceae</taxon>
        <taxon>Prorocentrum</taxon>
    </lineage>
</organism>
<dbReference type="EMBL" id="CAUYUJ010019018">
    <property type="protein sequence ID" value="CAK0888061.1"/>
    <property type="molecule type" value="Genomic_DNA"/>
</dbReference>
<comment type="caution">
    <text evidence="1">The sequence shown here is derived from an EMBL/GenBank/DDBJ whole genome shotgun (WGS) entry which is preliminary data.</text>
</comment>
<sequence length="105" mass="11408">PEMLLEPGSPADGECFRTVGFSIAYLLISQPSAAHKSTTIWITTQGCLTSGAPALLRKACRSYRGEAGGSCRSRFRQAFASQRVDMHKTRANVQAHRPGLQSRTV</sequence>
<dbReference type="Proteomes" id="UP001189429">
    <property type="component" value="Unassembled WGS sequence"/>
</dbReference>
<evidence type="ECO:0000313" key="2">
    <source>
        <dbReference type="Proteomes" id="UP001189429"/>
    </source>
</evidence>
<evidence type="ECO:0000313" key="1">
    <source>
        <dbReference type="EMBL" id="CAK0888061.1"/>
    </source>
</evidence>